<feature type="compositionally biased region" description="Low complexity" evidence="10">
    <location>
        <begin position="98"/>
        <end position="111"/>
    </location>
</feature>
<evidence type="ECO:0000256" key="7">
    <source>
        <dbReference type="ARBA" id="ARBA00023054"/>
    </source>
</evidence>
<dbReference type="GO" id="GO:0030286">
    <property type="term" value="C:dynein complex"/>
    <property type="evidence" value="ECO:0007669"/>
    <property type="project" value="UniProtKB-KW"/>
</dbReference>
<dbReference type="InterPro" id="IPR036859">
    <property type="entry name" value="CAP-Gly_dom_sf"/>
</dbReference>
<dbReference type="GO" id="GO:0035371">
    <property type="term" value="C:microtubule plus-end"/>
    <property type="evidence" value="ECO:0007669"/>
    <property type="project" value="TreeGrafter"/>
</dbReference>
<reference evidence="11" key="2">
    <citation type="submission" date="2020-05" db="UniProtKB">
        <authorList>
            <consortium name="EnsemblMetazoa"/>
        </authorList>
    </citation>
    <scope>IDENTIFICATION</scope>
    <source>
        <strain evidence="11">LVP_AGWG</strain>
    </source>
</reference>
<evidence type="ECO:0000256" key="2">
    <source>
        <dbReference type="ARBA" id="ARBA00011010"/>
    </source>
</evidence>
<protein>
    <recommendedName>
        <fullName evidence="3">Dynactin subunit 1</fullName>
    </recommendedName>
</protein>
<dbReference type="GO" id="GO:0031122">
    <property type="term" value="P:cytoplasmic microtubule organization"/>
    <property type="evidence" value="ECO:0007669"/>
    <property type="project" value="TreeGrafter"/>
</dbReference>
<dbReference type="Pfam" id="PF12455">
    <property type="entry name" value="Dynactin"/>
    <property type="match status" value="1"/>
</dbReference>
<dbReference type="FunCoup" id="A0A6I8TCG9">
    <property type="interactions" value="1603"/>
</dbReference>
<proteinExistence type="inferred from homology"/>
<dbReference type="InParanoid" id="A0A6I8TCG9"/>
<evidence type="ECO:0000256" key="5">
    <source>
        <dbReference type="ARBA" id="ARBA00022701"/>
    </source>
</evidence>
<feature type="compositionally biased region" description="Low complexity" evidence="10">
    <location>
        <begin position="149"/>
        <end position="172"/>
    </location>
</feature>
<dbReference type="Gene3D" id="2.30.30.190">
    <property type="entry name" value="CAP Gly-rich-like domain"/>
    <property type="match status" value="1"/>
</dbReference>
<comment type="subcellular location">
    <subcellularLocation>
        <location evidence="1">Cytoplasm</location>
        <location evidence="1">Cytoskeleton</location>
    </subcellularLocation>
</comment>
<feature type="coiled-coil region" evidence="9">
    <location>
        <begin position="424"/>
        <end position="608"/>
    </location>
</feature>
<dbReference type="PROSITE" id="PS00845">
    <property type="entry name" value="CAP_GLY_1"/>
    <property type="match status" value="1"/>
</dbReference>
<sequence length="1276" mass="144337">MGDRLLKVGQRIEVSGKDVRGSIAYIGMTSFAVGKWVGVILDEPKGKNNGSIKGQTYFSCEENYGMFVRPTQLVFLDDAGNAIESGDVQTPEEKPRSRLSSSKRAPSSNKPTAGSVRSLASMPGSTPTFQAKPTAVRRKSPVKQPQSKRASMTMTLSTSSSRASLNRSTSSLGSKTQLTSPGNDRPSGQSSIPTPVSSIPTMVKAGDRYESLHRSHISPPESLQTSKRASFVETGFVETLKPQFTPGQSLTSPSPAPSTEDRIHLLQLQQEIEDLKTQNKDLVEKLETLKVRRAEDKERLREFDKMKTQYDQLVEFKSKIMDAHSQLQRDYQRAKQEAKDAIEARDLHIEEMAELSENVEMITLDKEMAEEKADTLALELETAKERIEELTLDLEIMKTEMQEKMAGGGVISDGTGTGVSTYEFKQLEQQNARLRETLVRLRDLSAHEKHEIQKLEKELETKKSEVAELQRTKEKLSSKIDELEAQLNDLQEQVDAALGAEEMVEQLAEKKMELEDKVKALEEEVAELEALEEVHEQLVESNHELEMDMREELDLAHAAKREAVREKDAALETIVDRDQTILKFRELVQRLNDQCQELREKITQESNKVVKDTISETIDFKQMFAESKAFTRAIDLQLRQIELTQANEHVKYLTAFMPEVFMARGGDHDAILVILLVSRIVFKSGIIVSQARERFSAVPQIDRNAIVSGHEVYQFRFRSRLLHHVHNLQSIMHQFLYGLTACSADTLLKIGSSLPEMQAQEKMVDEIVDLLKANQLDENSSTDNLEKCVTFFNAMYLVLLSGEDLLNETQIVRDCTASISAACDSISTDAIVMKTLIQGGDETSDSGLLMQYIIQNIESVKQQLKLTKRRLPQDVSITKCNLSMNTLQNLKKTAESLNKLMSVMFYSAKQVIQMVTADPESEVSVPHDKLWEMLSNACEKVYEQDDLGPSQNIRTVLSKTSTDMSQLAQYLLDHEYEIMSGTNVKPEEKPVAPIILRAQAVKKQLEETKTLTATLENREAEIRQLKLAAKLKQNELSEMQIRKDLAEKKLSVLQQDHETNTARLQKQYDEVCQRLKQKEKEFEETMDHLQNDIDSLESEKSSLRDKLKSYSSKKGDLKTTTALDISASSPYIAQELSLLKKAFKDERSERLKVQANEYKKILANLEPLHVPQPKDERIEQLEQEITKVKHDWIMSLVRGAEMPATRTTQGSVSKAIIDHENQQKRNQQQIKSKAEQLACEIMGEYLSRKPHRAARGDFAMFPSTELTSAFKMNIKV</sequence>
<reference evidence="11 12" key="1">
    <citation type="submission" date="2017-06" db="EMBL/GenBank/DDBJ databases">
        <title>Aedes aegypti genome working group (AGWG) sequencing and assembly.</title>
        <authorList>
            <consortium name="Aedes aegypti Genome Working Group (AGWG)"/>
            <person name="Matthews B.J."/>
        </authorList>
    </citation>
    <scope>NUCLEOTIDE SEQUENCE [LARGE SCALE GENOMIC DNA]</scope>
    <source>
        <strain evidence="11 12">LVP_AGWG</strain>
    </source>
</reference>
<keyword evidence="6" id="KW-0243">Dynein</keyword>
<dbReference type="OrthoDB" id="2130750at2759"/>
<keyword evidence="12" id="KW-1185">Reference proteome</keyword>
<keyword evidence="5" id="KW-0493">Microtubule</keyword>
<evidence type="ECO:0000256" key="9">
    <source>
        <dbReference type="SAM" id="Coils"/>
    </source>
</evidence>
<evidence type="ECO:0000256" key="1">
    <source>
        <dbReference type="ARBA" id="ARBA00004245"/>
    </source>
</evidence>
<evidence type="ECO:0000256" key="6">
    <source>
        <dbReference type="ARBA" id="ARBA00023017"/>
    </source>
</evidence>
<evidence type="ECO:0000313" key="12">
    <source>
        <dbReference type="Proteomes" id="UP000008820"/>
    </source>
</evidence>
<dbReference type="GO" id="GO:0051010">
    <property type="term" value="F:microtubule plus-end binding"/>
    <property type="evidence" value="ECO:0007669"/>
    <property type="project" value="TreeGrafter"/>
</dbReference>
<dbReference type="SMART" id="SM01052">
    <property type="entry name" value="CAP_GLY"/>
    <property type="match status" value="1"/>
</dbReference>
<gene>
    <name evidence="11" type="primary">5567521</name>
</gene>
<dbReference type="Proteomes" id="UP000008820">
    <property type="component" value="Chromosome 3"/>
</dbReference>
<evidence type="ECO:0000256" key="10">
    <source>
        <dbReference type="SAM" id="MobiDB-lite"/>
    </source>
</evidence>
<keyword evidence="4" id="KW-0963">Cytoplasm</keyword>
<accession>A0A6I8TCG9</accession>
<comment type="similarity">
    <text evidence="2">Belongs to the dynactin 150 kDa subunit family.</text>
</comment>
<dbReference type="GO" id="GO:0005634">
    <property type="term" value="C:nucleus"/>
    <property type="evidence" value="ECO:0007669"/>
    <property type="project" value="TreeGrafter"/>
</dbReference>
<evidence type="ECO:0000313" key="11">
    <source>
        <dbReference type="EnsemblMetazoa" id="AAEL006145-PB"/>
    </source>
</evidence>
<dbReference type="InterPro" id="IPR000938">
    <property type="entry name" value="CAP-Gly_domain"/>
</dbReference>
<dbReference type="GO" id="GO:0005938">
    <property type="term" value="C:cell cortex"/>
    <property type="evidence" value="ECO:0007669"/>
    <property type="project" value="TreeGrafter"/>
</dbReference>
<dbReference type="SUPFAM" id="SSF74924">
    <property type="entry name" value="Cap-Gly domain"/>
    <property type="match status" value="1"/>
</dbReference>
<evidence type="ECO:0000256" key="3">
    <source>
        <dbReference type="ARBA" id="ARBA00016574"/>
    </source>
</evidence>
<dbReference type="AlphaFoldDB" id="A0A6I8TCG9"/>
<dbReference type="InterPro" id="IPR022157">
    <property type="entry name" value="Dynactin"/>
</dbReference>
<name>A0A6I8TCG9_AEDAE</name>
<feature type="coiled-coil region" evidence="9">
    <location>
        <begin position="998"/>
        <end position="1113"/>
    </location>
</feature>
<feature type="compositionally biased region" description="Low complexity" evidence="10">
    <location>
        <begin position="190"/>
        <end position="200"/>
    </location>
</feature>
<dbReference type="Pfam" id="PF01302">
    <property type="entry name" value="CAP_GLY"/>
    <property type="match status" value="1"/>
</dbReference>
<feature type="compositionally biased region" description="Polar residues" evidence="10">
    <location>
        <begin position="173"/>
        <end position="189"/>
    </location>
</feature>
<dbReference type="PROSITE" id="PS50245">
    <property type="entry name" value="CAP_GLY_2"/>
    <property type="match status" value="1"/>
</dbReference>
<organism evidence="11 12">
    <name type="scientific">Aedes aegypti</name>
    <name type="common">Yellowfever mosquito</name>
    <name type="synonym">Culex aegypti</name>
    <dbReference type="NCBI Taxonomy" id="7159"/>
    <lineage>
        <taxon>Eukaryota</taxon>
        <taxon>Metazoa</taxon>
        <taxon>Ecdysozoa</taxon>
        <taxon>Arthropoda</taxon>
        <taxon>Hexapoda</taxon>
        <taxon>Insecta</taxon>
        <taxon>Pterygota</taxon>
        <taxon>Neoptera</taxon>
        <taxon>Endopterygota</taxon>
        <taxon>Diptera</taxon>
        <taxon>Nematocera</taxon>
        <taxon>Culicoidea</taxon>
        <taxon>Culicidae</taxon>
        <taxon>Culicinae</taxon>
        <taxon>Aedini</taxon>
        <taxon>Aedes</taxon>
        <taxon>Stegomyia</taxon>
    </lineage>
</organism>
<evidence type="ECO:0000256" key="4">
    <source>
        <dbReference type="ARBA" id="ARBA00022490"/>
    </source>
</evidence>
<dbReference type="EnsemblMetazoa" id="AAEL006145-RB">
    <property type="protein sequence ID" value="AAEL006145-PB"/>
    <property type="gene ID" value="AAEL006145"/>
</dbReference>
<dbReference type="PANTHER" id="PTHR18916:SF91">
    <property type="entry name" value="DYNACTIN SUBUNIT 1"/>
    <property type="match status" value="1"/>
</dbReference>
<keyword evidence="8" id="KW-0206">Cytoskeleton</keyword>
<dbReference type="PANTHER" id="PTHR18916">
    <property type="entry name" value="DYNACTIN 1-RELATED MICROTUBULE-BINDING"/>
    <property type="match status" value="1"/>
</dbReference>
<feature type="coiled-coil region" evidence="9">
    <location>
        <begin position="265"/>
        <end position="400"/>
    </location>
</feature>
<keyword evidence="7 9" id="KW-0175">Coiled coil</keyword>
<feature type="region of interest" description="Disordered" evidence="10">
    <location>
        <begin position="84"/>
        <end position="200"/>
    </location>
</feature>
<evidence type="ECO:0000256" key="8">
    <source>
        <dbReference type="ARBA" id="ARBA00023212"/>
    </source>
</evidence>